<feature type="region of interest" description="Disordered" evidence="1">
    <location>
        <begin position="339"/>
        <end position="458"/>
    </location>
</feature>
<dbReference type="RefSeq" id="WP_093316490.1">
    <property type="nucleotide sequence ID" value="NZ_FOHV01000001.1"/>
</dbReference>
<accession>A0A1H9Y4T9</accession>
<dbReference type="InterPro" id="IPR007730">
    <property type="entry name" value="SPOR-like_dom"/>
</dbReference>
<dbReference type="Gene3D" id="3.30.70.1070">
    <property type="entry name" value="Sporulation related repeat"/>
    <property type="match status" value="1"/>
</dbReference>
<evidence type="ECO:0000313" key="4">
    <source>
        <dbReference type="EMBL" id="SES63890.1"/>
    </source>
</evidence>
<dbReference type="OrthoDB" id="6189127at2"/>
<dbReference type="Proteomes" id="UP000242642">
    <property type="component" value="Unassembled WGS sequence"/>
</dbReference>
<dbReference type="InterPro" id="IPR036680">
    <property type="entry name" value="SPOR-like_sf"/>
</dbReference>
<dbReference type="STRING" id="1123402.SAMN02583745_00057"/>
<keyword evidence="2" id="KW-0472">Membrane</keyword>
<dbReference type="PROSITE" id="PS51724">
    <property type="entry name" value="SPOR"/>
    <property type="match status" value="1"/>
</dbReference>
<feature type="compositionally biased region" description="Polar residues" evidence="1">
    <location>
        <begin position="339"/>
        <end position="392"/>
    </location>
</feature>
<keyword evidence="2" id="KW-0812">Transmembrane</keyword>
<dbReference type="GO" id="GO:0042834">
    <property type="term" value="F:peptidoglycan binding"/>
    <property type="evidence" value="ECO:0007669"/>
    <property type="project" value="InterPro"/>
</dbReference>
<gene>
    <name evidence="4" type="ORF">SAMN02583745_00057</name>
</gene>
<evidence type="ECO:0000313" key="5">
    <source>
        <dbReference type="Proteomes" id="UP000242642"/>
    </source>
</evidence>
<reference evidence="5" key="1">
    <citation type="submission" date="2016-10" db="EMBL/GenBank/DDBJ databases">
        <authorList>
            <person name="Varghese N."/>
            <person name="Submissions S."/>
        </authorList>
    </citation>
    <scope>NUCLEOTIDE SEQUENCE [LARGE SCALE GENOMIC DNA]</scope>
    <source>
        <strain evidence="5">DSM 18579</strain>
    </source>
</reference>
<organism evidence="4 5">
    <name type="scientific">Thorsellia anophelis DSM 18579</name>
    <dbReference type="NCBI Taxonomy" id="1123402"/>
    <lineage>
        <taxon>Bacteria</taxon>
        <taxon>Pseudomonadati</taxon>
        <taxon>Pseudomonadota</taxon>
        <taxon>Gammaproteobacteria</taxon>
        <taxon>Enterobacterales</taxon>
        <taxon>Thorselliaceae</taxon>
        <taxon>Thorsellia</taxon>
    </lineage>
</organism>
<dbReference type="EMBL" id="FOHV01000001">
    <property type="protein sequence ID" value="SES63890.1"/>
    <property type="molecule type" value="Genomic_DNA"/>
</dbReference>
<feature type="region of interest" description="Disordered" evidence="1">
    <location>
        <begin position="217"/>
        <end position="306"/>
    </location>
</feature>
<feature type="compositionally biased region" description="Polar residues" evidence="1">
    <location>
        <begin position="263"/>
        <end position="278"/>
    </location>
</feature>
<feature type="transmembrane region" description="Helical" evidence="2">
    <location>
        <begin position="28"/>
        <end position="50"/>
    </location>
</feature>
<name>A0A1H9Y4T9_9GAMM</name>
<feature type="compositionally biased region" description="Polar residues" evidence="1">
    <location>
        <begin position="178"/>
        <end position="190"/>
    </location>
</feature>
<keyword evidence="5" id="KW-1185">Reference proteome</keyword>
<dbReference type="Pfam" id="PF05036">
    <property type="entry name" value="SPOR"/>
    <property type="match status" value="1"/>
</dbReference>
<sequence>MDNFEIDKPERIIRRHGAASKPKNKLGFYLYMSAGFIILVALLTAIWLLLKDPEIPQSAIYSNSSNEPDILAAETNGVSVPLNINTQSISETTNEGTGISQEIQIPVENEIELTPINTTSSASTTTNEVTQSQGAISSLPLDYALAGSKPITKSNSANQSLETALSLESAKIDLNNKTSNASQTITQQPSVEAPKTEKVIQTTNIVQNQLNNAAVQLTPQTPSEDLSKVAPQTSTERTNTPPPSSSKNNPGLIESAKAPTKVQPAQESIVSQTSTDYTNVPPPANNKNNPGVIEPAKTQAKVQPAQENVISQASTDYTNAPPPAKSKNNPGVIESASLKTNESQLTSSQAIVPTQKSLEPIKQSQPQNPVEATNQQKTVTPQTAVINNSIPEGQTIPRPAAPNTITTPVNNPTVQESAKSLQSQEKQTTSQETSSQIKTNQSNQISNTNQRIDNGRGGNISIQVASASRPEGLRKLAVEQNLTTGRVIETERNGSKWYILVTGHYASRNEAQRAISTLPAPLQKNNPWVREAP</sequence>
<protein>
    <submittedName>
        <fullName evidence="4">Sporulation related domain-containing protein</fullName>
    </submittedName>
</protein>
<evidence type="ECO:0000256" key="1">
    <source>
        <dbReference type="SAM" id="MobiDB-lite"/>
    </source>
</evidence>
<feature type="compositionally biased region" description="Polar residues" evidence="1">
    <location>
        <begin position="217"/>
        <end position="237"/>
    </location>
</feature>
<feature type="domain" description="SPOR" evidence="3">
    <location>
        <begin position="454"/>
        <end position="531"/>
    </location>
</feature>
<dbReference type="AlphaFoldDB" id="A0A1H9Y4T9"/>
<feature type="compositionally biased region" description="Low complexity" evidence="1">
    <location>
        <begin position="401"/>
        <end position="450"/>
    </location>
</feature>
<evidence type="ECO:0000259" key="3">
    <source>
        <dbReference type="PROSITE" id="PS51724"/>
    </source>
</evidence>
<proteinExistence type="predicted"/>
<feature type="region of interest" description="Disordered" evidence="1">
    <location>
        <begin position="178"/>
        <end position="197"/>
    </location>
</feature>
<evidence type="ECO:0000256" key="2">
    <source>
        <dbReference type="SAM" id="Phobius"/>
    </source>
</evidence>
<keyword evidence="2" id="KW-1133">Transmembrane helix</keyword>